<dbReference type="GO" id="GO:0005829">
    <property type="term" value="C:cytosol"/>
    <property type="evidence" value="ECO:0007669"/>
    <property type="project" value="TreeGrafter"/>
</dbReference>
<dbReference type="GeneID" id="102374723"/>
<evidence type="ECO:0000256" key="2">
    <source>
        <dbReference type="ARBA" id="ARBA00022490"/>
    </source>
</evidence>
<feature type="region of interest" description="Disordered" evidence="4">
    <location>
        <begin position="2376"/>
        <end position="2398"/>
    </location>
</feature>
<organism evidence="6 7">
    <name type="scientific">Alligator sinensis</name>
    <name type="common">Chinese alligator</name>
    <dbReference type="NCBI Taxonomy" id="38654"/>
    <lineage>
        <taxon>Eukaryota</taxon>
        <taxon>Metazoa</taxon>
        <taxon>Chordata</taxon>
        <taxon>Craniata</taxon>
        <taxon>Vertebrata</taxon>
        <taxon>Euteleostomi</taxon>
        <taxon>Archelosauria</taxon>
        <taxon>Archosauria</taxon>
        <taxon>Crocodylia</taxon>
        <taxon>Alligatoridae</taxon>
        <taxon>Alligatorinae</taxon>
        <taxon>Alligator</taxon>
    </lineage>
</organism>
<feature type="region of interest" description="Disordered" evidence="4">
    <location>
        <begin position="2069"/>
        <end position="2096"/>
    </location>
</feature>
<dbReference type="GO" id="GO:0046599">
    <property type="term" value="P:regulation of centriole replication"/>
    <property type="evidence" value="ECO:0007669"/>
    <property type="project" value="TreeGrafter"/>
</dbReference>
<feature type="compositionally biased region" description="Polar residues" evidence="4">
    <location>
        <begin position="1648"/>
        <end position="1663"/>
    </location>
</feature>
<evidence type="ECO:0000256" key="1">
    <source>
        <dbReference type="ARBA" id="ARBA00004300"/>
    </source>
</evidence>
<feature type="compositionally biased region" description="Basic and acidic residues" evidence="4">
    <location>
        <begin position="827"/>
        <end position="855"/>
    </location>
</feature>
<keyword evidence="6" id="KW-1185">Reference proteome</keyword>
<evidence type="ECO:0000313" key="6">
    <source>
        <dbReference type="Proteomes" id="UP000189705"/>
    </source>
</evidence>
<dbReference type="GO" id="GO:0005814">
    <property type="term" value="C:centriole"/>
    <property type="evidence" value="ECO:0007669"/>
    <property type="project" value="TreeGrafter"/>
</dbReference>
<comment type="subcellular location">
    <subcellularLocation>
        <location evidence="1">Cytoplasm</location>
        <location evidence="1">Cytoskeleton</location>
        <location evidence="1">Microtubule organizing center</location>
        <location evidence="1">Centrosome</location>
    </subcellularLocation>
</comment>
<feature type="domain" description="ALMS motif" evidence="5">
    <location>
        <begin position="2732"/>
        <end position="2821"/>
    </location>
</feature>
<feature type="region of interest" description="Disordered" evidence="4">
    <location>
        <begin position="1351"/>
        <end position="1371"/>
    </location>
</feature>
<protein>
    <submittedName>
        <fullName evidence="7">Alstrom syndrome protein 1</fullName>
    </submittedName>
</protein>
<dbReference type="Proteomes" id="UP000189705">
    <property type="component" value="Unplaced"/>
</dbReference>
<sequence>MKGDYVLLAFIVTFQGDSQSIATTPPHSSWQEELLSQSSSGTQISIASGISLGEAIRQRSAINQGMEPWYQLPVEADASHLTAALGTRVDLTTGENNLTEFPTLEEGSLTLTEEAGTQYEDVTHNPLPEIQDSRFSPRFPLLMTYATPGQRLLDETLFQQTDLNFAPLRGTPDVSGASEQHLRPLQISEAVQLAATEVTSHSDSGTLSQHPLAISAFEPYGVNCSSYVSQPRLSSSGQITVERKQAAEGQDCKSDFSVTDLLPKEGGEDLTTLTSKTLQNDSAKPQQSETPFATEAKSAFVNDDPFFLDSRVPAPALLELLEKEVGVTSHGGFSSSSENSSCKSVSTKEPEKNKTRQQVENTDLAESESKALEKYQELHQQLEEGKSTSELGSSKMSEPLQNTNAKGASSTKSTEMFMLPKGHSAGLSNSARLQFSGVTREPRGALLAEQPKQLCPTVMSEQRKEEPAPAVVMTNLRGNQPHLSITTNAKSPSLSSEKEMSVVEIQAGVSGRESTLSDVIIERGHKDAGISPSFNLPPGDGSFCGYLACPTYQSTPGLFLGRHMKEEVPGMVIPIKSSLQASLTGLNEETSAKSSASTLTPSVKKCHAPTNGQEENRESLGTAYPYTGRIQSLPSLSFMEKVGAWNVSQSAEKMSDALALHSLGGVSPRKQAYSTIADSLNHILSKQNNSGNLKSGLAASFGGEAGSMTSLHFCDTKSTHAAPLARSQSDHSVNVISREASQTEVQVTNPEEVGQPTAGKSSDFAMPALKKSEESLVDYTSQKFKAVLVSAGSSDDEHDDEENSMGQSSDQNVLISSERVAQLLRQEGCDPNDKEKKYSRQEDEPRQLHGPEHSTGHISMDNFSDISPDSLNLLVSSQASSQVDLTSVSPSSVVSKHFFNNSEEENFTPSWAPAWKPPDEKELNIEERIPTYLRNLGIDQSPSSILTPFAPRGPIREVEFSPSELRTLKGSTDTLTKHVQLSEGGSLSAVDITQTSFNSGSSTLSMSIAMGSDGGPDTPVPIELSPQYSRSSKDKPLSQCSTAAYPQLQLLTPLPDEGSLKSSVAPRLVEPRQQLQAVASDFHSDEEDPMLVSKHVQELIDRCDSRDISSSLEKLSTSSLAEDIGEMEVKGELLSSNAVASENELNKDQGNNPFIGSSTLKEIQKLLAEAEKMTLSQFDPVPSLTPSREVTDPSPASIKKKDGVEDSQLVRDDSPALERLLSRDETLTRKSMQEDNSLMKTLHSCKDSLKSEGALAGNLPVSQETAERQTRPAEKIAGEDFRVAKPVGRSEPEGCSSATTDKNLLAPLAVMKSATSSESSIRKVFELEDPPTAAPLRTGATVLGDCQHGSSQASLAGSKEGDVIQGSDDSSSLDSLAARVRSLLKYKSPAIHATQILKSVEEDEKKARTWVKLKLASQPHGSLPDLNEEDRKRIEEIKAELLLSARKSALAKDSWGNSSDIIPNHSHNQKHYPEHFHSPHSEQMQIDNQMQDVELEPSESYGRWVMPVYTTDSPDYSLSSNTQFKALDTFQAQIPNQLHTLATNPFDISIELTPLRKGVDACLMGLVDASNAQTEEEVPFPAQKKLSVEKPPAEIAKQITSITFASRKRSPSPVLGTSLTEDALRGVIPLQDGSTSTEKQRLEKRQLETSQSCPSSPTATCSLASGVKPTADQDSFQHVATGVAKPGAHQGKDQAQESKSIYPDPCFSLVATSFEAAQTSVQDAVGLGRLNARLSVADCDKKFNQESNTLSEPVPISFYQPGKMSPSSQAQFTEGPVYSPQAHLLKGHNNLLEKEDKLPFDILSLHQREMETGHSNGMHSPSPDQILATMPVSPSSPTRKALSCVRITLSPKCATSEPRGNLRAEAETRFNDRIKSDVQPTLVRSPKTLLGPVSKLPTAELVPVDQGSSYFPRPGSSPPPSPVHPFVPGTAGLAHDIKRVPLESIQRVPSLREAHTRGLDTSGRNVQDSFRTLVSAQTGKTTSDAITQITTESPEKTTFSAEIYVSTEEEENPALVSSRQKARRIPSLATSSRNQIFSSHRPAVRADQPLLVPYKPSGSREMYYVPHPKKAPRISPVRSETTIESSHSGSNDAVPPKFPVNVLGSREESPPDIAIKHKEGIYSKRPEPKLAWGKEKMAPQESDTESANPLKAVRTTHSVFKSAQFYLHHPVPLQHENYFLLNSESSEEYPDTGPSGLPSRDCFQKTRASEKDQCPPPLYREAGKEDEFVPLTAVMDYSKIEDSQFCACLGNEASRKELIIQDDKRQAGQTKARDYPPQSSQMTGFQVRPKKDLPLKQSTDSTGSLDDLWAKFLERQKKHPLPNVRSNELSLVERLDRLARVLQNPVRHTLMSAKEESDFGGRTKGREQKKIRLQDWNESDAHRNALHAEERPQTSYDKKRLAESRKYRAGERTISRIKRILEQQQYSDTLSDTSSETKSANNHSRVAITTTSESDVVSQTETEMATQTEVSSSVSTIDTARLIRAFGHERVRVSPRLSHLYFTISQQKSRSDIWGQGSRKGKGVEYPKATYAELHRKREIQVVDCVSSDSVSTASSSWGPSSALSTKRRARMLNKGIQAGDLEIVNSATKKNTRDIGVTFPTPRSGQPRPREPWSSADGVYGEPDGPVSHLQMPLGKGRQKGHTSSLLMDKKTKRNRPQLPQAEDLKSDSRKENRSSSFSGPGPSWFEPLANTKPWREPLREKNWQEQRGSSLVQPIIPVRDVENKPPRSLVKMTLQEALVLHRPDFISRSGERVKRLKLIMEERKIQSVLQNEREELFNPPEKRKGYKNASCLLSNRDFQVRQERRTIPKGEMVQRSKRKGGLLGAATDRVGKQGQKRRIYEQLPEVRKRREEEKRKSEYNSYRLKAQLYKMKITNRVLGRKVPWN</sequence>
<feature type="region of interest" description="Disordered" evidence="4">
    <location>
        <begin position="2260"/>
        <end position="2301"/>
    </location>
</feature>
<dbReference type="PANTHER" id="PTHR21553:SF22">
    <property type="entry name" value="CENTROSOME-ASSOCIATED PROTEIN ALMS1"/>
    <property type="match status" value="1"/>
</dbReference>
<feature type="region of interest" description="Disordered" evidence="4">
    <location>
        <begin position="1010"/>
        <end position="1039"/>
    </location>
</feature>
<feature type="region of interest" description="Disordered" evidence="4">
    <location>
        <begin position="380"/>
        <end position="411"/>
    </location>
</feature>
<dbReference type="KEGG" id="asn:102374723"/>
<feature type="compositionally biased region" description="Polar residues" evidence="4">
    <location>
        <begin position="740"/>
        <end position="749"/>
    </location>
</feature>
<feature type="compositionally biased region" description="Polar residues" evidence="4">
    <location>
        <begin position="2078"/>
        <end position="2091"/>
    </location>
</feature>
<feature type="region of interest" description="Disordered" evidence="4">
    <location>
        <begin position="2185"/>
        <end position="2221"/>
    </location>
</feature>
<feature type="compositionally biased region" description="Basic and acidic residues" evidence="4">
    <location>
        <begin position="1199"/>
        <end position="1217"/>
    </location>
</feature>
<evidence type="ECO:0000256" key="4">
    <source>
        <dbReference type="SAM" id="MobiDB-lite"/>
    </source>
</evidence>
<feature type="region of interest" description="Disordered" evidence="4">
    <location>
        <begin position="590"/>
        <end position="622"/>
    </location>
</feature>
<dbReference type="PANTHER" id="PTHR21553">
    <property type="entry name" value="ALMS1-RELATED"/>
    <property type="match status" value="1"/>
</dbReference>
<evidence type="ECO:0000259" key="5">
    <source>
        <dbReference type="Pfam" id="PF15309"/>
    </source>
</evidence>
<keyword evidence="2" id="KW-0963">Cytoplasm</keyword>
<name>A0A3Q0GDH6_ALLSI</name>
<feature type="region of interest" description="Disordered" evidence="4">
    <location>
        <begin position="790"/>
        <end position="813"/>
    </location>
</feature>
<dbReference type="CTD" id="7840"/>
<evidence type="ECO:0000256" key="3">
    <source>
        <dbReference type="ARBA" id="ARBA00023212"/>
    </source>
</evidence>
<feature type="compositionally biased region" description="Basic and acidic residues" evidence="4">
    <location>
        <begin position="2260"/>
        <end position="2274"/>
    </location>
</feature>
<feature type="region of interest" description="Disordered" evidence="4">
    <location>
        <begin position="2593"/>
        <end position="2692"/>
    </location>
</feature>
<keyword evidence="3" id="KW-0206">Cytoskeleton</keyword>
<feature type="compositionally biased region" description="Polar residues" evidence="4">
    <location>
        <begin position="388"/>
        <end position="411"/>
    </location>
</feature>
<dbReference type="InterPro" id="IPR029299">
    <property type="entry name" value="ALMS_motif"/>
</dbReference>
<feature type="compositionally biased region" description="Low complexity" evidence="4">
    <location>
        <begin position="328"/>
        <end position="345"/>
    </location>
</feature>
<dbReference type="Pfam" id="PF15309">
    <property type="entry name" value="ALMS_motif"/>
    <property type="match status" value="2"/>
</dbReference>
<proteinExistence type="predicted"/>
<feature type="region of interest" description="Disordered" evidence="4">
    <location>
        <begin position="740"/>
        <end position="764"/>
    </location>
</feature>
<feature type="region of interest" description="Disordered" evidence="4">
    <location>
        <begin position="2426"/>
        <end position="2455"/>
    </location>
</feature>
<feature type="compositionally biased region" description="Low complexity" evidence="4">
    <location>
        <begin position="2676"/>
        <end position="2687"/>
    </location>
</feature>
<feature type="compositionally biased region" description="Polar residues" evidence="4">
    <location>
        <begin position="590"/>
        <end position="601"/>
    </location>
</feature>
<dbReference type="RefSeq" id="XP_025056485.1">
    <property type="nucleotide sequence ID" value="XM_025200700.1"/>
</dbReference>
<dbReference type="GO" id="GO:0008017">
    <property type="term" value="F:microtubule binding"/>
    <property type="evidence" value="ECO:0007669"/>
    <property type="project" value="TreeGrafter"/>
</dbReference>
<feature type="region of interest" description="Disordered" evidence="4">
    <location>
        <begin position="825"/>
        <end position="863"/>
    </location>
</feature>
<feature type="compositionally biased region" description="Basic and acidic residues" evidence="4">
    <location>
        <begin position="2202"/>
        <end position="2213"/>
    </location>
</feature>
<evidence type="ECO:0000313" key="7">
    <source>
        <dbReference type="RefSeq" id="XP_025056485.1"/>
    </source>
</evidence>
<accession>A0A3Q0GDH6</accession>
<feature type="region of interest" description="Disordered" evidence="4">
    <location>
        <begin position="1178"/>
        <end position="1217"/>
    </location>
</feature>
<feature type="region of interest" description="Disordered" evidence="4">
    <location>
        <begin position="1645"/>
        <end position="1666"/>
    </location>
</feature>
<dbReference type="STRING" id="38654.A0A3Q0GDH6"/>
<feature type="domain" description="ALMS motif" evidence="5">
    <location>
        <begin position="2837"/>
        <end position="2883"/>
    </location>
</feature>
<dbReference type="GO" id="GO:0005813">
    <property type="term" value="C:centrosome"/>
    <property type="evidence" value="ECO:0007669"/>
    <property type="project" value="UniProtKB-SubCell"/>
</dbReference>
<feature type="compositionally biased region" description="Acidic residues" evidence="4">
    <location>
        <begin position="794"/>
        <end position="803"/>
    </location>
</feature>
<reference evidence="7" key="1">
    <citation type="submission" date="2025-08" db="UniProtKB">
        <authorList>
            <consortium name="RefSeq"/>
        </authorList>
    </citation>
    <scope>IDENTIFICATION</scope>
</reference>
<dbReference type="InParanoid" id="A0A3Q0GDH6"/>
<gene>
    <name evidence="7" type="primary">ALMS1</name>
</gene>
<feature type="compositionally biased region" description="Basic and acidic residues" evidence="4">
    <location>
        <begin position="2664"/>
        <end position="2675"/>
    </location>
</feature>
<feature type="region of interest" description="Disordered" evidence="4">
    <location>
        <begin position="328"/>
        <end position="368"/>
    </location>
</feature>